<dbReference type="GO" id="GO:0006753">
    <property type="term" value="P:nucleoside phosphate metabolic process"/>
    <property type="evidence" value="ECO:0007669"/>
    <property type="project" value="TreeGrafter"/>
</dbReference>
<dbReference type="PANTHER" id="PTHR11839:SF31">
    <property type="entry name" value="ADP-RIBOSE PYROPHOSPHATASE"/>
    <property type="match status" value="1"/>
</dbReference>
<gene>
    <name evidence="3" type="ORF">QDX21_04215</name>
</gene>
<proteinExistence type="predicted"/>
<dbReference type="SUPFAM" id="SSF55811">
    <property type="entry name" value="Nudix"/>
    <property type="match status" value="1"/>
</dbReference>
<evidence type="ECO:0000259" key="2">
    <source>
        <dbReference type="PROSITE" id="PS51462"/>
    </source>
</evidence>
<dbReference type="Proteomes" id="UP001224674">
    <property type="component" value="Chromosome"/>
</dbReference>
<name>A0AAJ6AL31_9MICC</name>
<dbReference type="InterPro" id="IPR015797">
    <property type="entry name" value="NUDIX_hydrolase-like_dom_sf"/>
</dbReference>
<dbReference type="AlphaFoldDB" id="A0AAJ6AL31"/>
<reference evidence="3 4" key="1">
    <citation type="submission" date="2023-03" db="EMBL/GenBank/DDBJ databases">
        <title>Complete genome sequences of several Auritidibacter ignavus strains isolated from ear infections.</title>
        <authorList>
            <person name="Baehr T."/>
            <person name="Baumhoegger A.M."/>
        </authorList>
    </citation>
    <scope>NUCLEOTIDE SEQUENCE [LARGE SCALE GENOMIC DNA]</scope>
    <source>
        <strain evidence="3 4">BABAE-6</strain>
    </source>
</reference>
<accession>A0AAJ6AL31</accession>
<dbReference type="InterPro" id="IPR000086">
    <property type="entry name" value="NUDIX_hydrolase_dom"/>
</dbReference>
<dbReference type="RefSeq" id="WP_279675227.1">
    <property type="nucleotide sequence ID" value="NZ_CP122566.1"/>
</dbReference>
<dbReference type="GO" id="GO:0005829">
    <property type="term" value="C:cytosol"/>
    <property type="evidence" value="ECO:0007669"/>
    <property type="project" value="TreeGrafter"/>
</dbReference>
<dbReference type="EMBL" id="CP122566">
    <property type="protein sequence ID" value="WGH94007.1"/>
    <property type="molecule type" value="Genomic_DNA"/>
</dbReference>
<feature type="domain" description="Nudix hydrolase" evidence="2">
    <location>
        <begin position="60"/>
        <end position="195"/>
    </location>
</feature>
<evidence type="ECO:0000256" key="1">
    <source>
        <dbReference type="ARBA" id="ARBA00022801"/>
    </source>
</evidence>
<dbReference type="CDD" id="cd24158">
    <property type="entry name" value="NUDIX_ADPRase_Rv1700"/>
    <property type="match status" value="1"/>
</dbReference>
<protein>
    <submittedName>
        <fullName evidence="3">NUDIX hydrolase</fullName>
        <ecNumber evidence="3">3.6.-.-</ecNumber>
    </submittedName>
</protein>
<dbReference type="GO" id="GO:0019693">
    <property type="term" value="P:ribose phosphate metabolic process"/>
    <property type="evidence" value="ECO:0007669"/>
    <property type="project" value="TreeGrafter"/>
</dbReference>
<dbReference type="GO" id="GO:0016787">
    <property type="term" value="F:hydrolase activity"/>
    <property type="evidence" value="ECO:0007669"/>
    <property type="project" value="UniProtKB-KW"/>
</dbReference>
<sequence>MKNRDEDQRANQTQDCVDRRYRAPVKHRETTFHGVVWDIRRDTFELDAGGKRQELTREYMAHPGAVAVLALNDRDQVAMVRQYRHPVSTFCWEIPAGLLDVCGESLVAAAQRELAEEAGLEAKDWQILVDHFSTSGASTEGTRIFLAREVAQIPEENRAELHAEEVGMQLHWVDRDRVIQAVLAGEIHNANTIMAVMSYTVGSTQPSWPVRELDDKWLGRSGA</sequence>
<dbReference type="PANTHER" id="PTHR11839">
    <property type="entry name" value="UDP/ADP-SUGAR PYROPHOSPHATASE"/>
    <property type="match status" value="1"/>
</dbReference>
<dbReference type="Gene3D" id="3.90.79.10">
    <property type="entry name" value="Nucleoside Triphosphate Pyrophosphohydrolase"/>
    <property type="match status" value="1"/>
</dbReference>
<evidence type="ECO:0000313" key="4">
    <source>
        <dbReference type="Proteomes" id="UP001224674"/>
    </source>
</evidence>
<dbReference type="EC" id="3.6.-.-" evidence="3"/>
<dbReference type="Pfam" id="PF00293">
    <property type="entry name" value="NUDIX"/>
    <property type="match status" value="1"/>
</dbReference>
<organism evidence="3 4">
    <name type="scientific">Auritidibacter ignavus</name>
    <dbReference type="NCBI Taxonomy" id="678932"/>
    <lineage>
        <taxon>Bacteria</taxon>
        <taxon>Bacillati</taxon>
        <taxon>Actinomycetota</taxon>
        <taxon>Actinomycetes</taxon>
        <taxon>Micrococcales</taxon>
        <taxon>Micrococcaceae</taxon>
        <taxon>Auritidibacter</taxon>
    </lineage>
</organism>
<evidence type="ECO:0000313" key="3">
    <source>
        <dbReference type="EMBL" id="WGH94007.1"/>
    </source>
</evidence>
<dbReference type="PROSITE" id="PS51462">
    <property type="entry name" value="NUDIX"/>
    <property type="match status" value="1"/>
</dbReference>
<keyword evidence="1 3" id="KW-0378">Hydrolase</keyword>
<keyword evidence="4" id="KW-1185">Reference proteome</keyword>